<gene>
    <name evidence="2" type="ORF">H6P81_018648</name>
</gene>
<evidence type="ECO:0000313" key="2">
    <source>
        <dbReference type="EMBL" id="KAG9442794.1"/>
    </source>
</evidence>
<accession>A0AAV7E3N1</accession>
<keyword evidence="3" id="KW-1185">Reference proteome</keyword>
<organism evidence="2 3">
    <name type="scientific">Aristolochia fimbriata</name>
    <name type="common">White veined hardy Dutchman's pipe vine</name>
    <dbReference type="NCBI Taxonomy" id="158543"/>
    <lineage>
        <taxon>Eukaryota</taxon>
        <taxon>Viridiplantae</taxon>
        <taxon>Streptophyta</taxon>
        <taxon>Embryophyta</taxon>
        <taxon>Tracheophyta</taxon>
        <taxon>Spermatophyta</taxon>
        <taxon>Magnoliopsida</taxon>
        <taxon>Magnoliidae</taxon>
        <taxon>Piperales</taxon>
        <taxon>Aristolochiaceae</taxon>
        <taxon>Aristolochia</taxon>
    </lineage>
</organism>
<proteinExistence type="predicted"/>
<protein>
    <recommendedName>
        <fullName evidence="1">Reverse transcriptase zinc-binding domain-containing protein</fullName>
    </recommendedName>
</protein>
<name>A0AAV7E3N1_ARIFI</name>
<sequence>MGGLGIRDLKKVNTAFLWKWCWKLNTDHNSAWSQLVRSNLGVDGSDWVLDWHSPRRLSVIWRYISKLLTGFRNRLRWAVGNEAFPRLLRIARSPTAIVGEIMADEAVRSIDWNRVFRRELRDGEMQDLNALDKMLQMFYRDSSLEDRLIWTPSTEGCFSVSSGYMSQVQDTQSHISSKAWSLSAPPKVQFFIWSALHEKILTREMLSRRGIPIPSQERPLCEEHIESIHHLLLHDEDLLKGQAVKNQKEPMRSSFYKSDGAIDEVYNELVISAGKTLNCILELEEAIVEKNPSITQVTSNKKCCLVSQPLTRGYDIKTALPICHISPVLWHKILPIFDPCETILISPPYMKDLLVVTLYIIAPFRNSAVDKWHKKTQVTTGRSLLDSNRQFSVSHSPVPRGRLALSSESPGQYSLRLPPRVQTNLLCNSTLDHPLILRQPSRFHGTAPIESCVETSTEIQGYMGRTSQRCTNSNTYVFASSI</sequence>
<dbReference type="PANTHER" id="PTHR36617">
    <property type="entry name" value="PROTEIN, PUTATIVE-RELATED"/>
    <property type="match status" value="1"/>
</dbReference>
<feature type="domain" description="Reverse transcriptase zinc-binding" evidence="1">
    <location>
        <begin position="158"/>
        <end position="234"/>
    </location>
</feature>
<evidence type="ECO:0000313" key="3">
    <source>
        <dbReference type="Proteomes" id="UP000825729"/>
    </source>
</evidence>
<dbReference type="EMBL" id="JAINDJ010000007">
    <property type="protein sequence ID" value="KAG9442794.1"/>
    <property type="molecule type" value="Genomic_DNA"/>
</dbReference>
<comment type="caution">
    <text evidence="2">The sequence shown here is derived from an EMBL/GenBank/DDBJ whole genome shotgun (WGS) entry which is preliminary data.</text>
</comment>
<dbReference type="PANTHER" id="PTHR36617:SF5">
    <property type="entry name" value="OS05G0421675 PROTEIN"/>
    <property type="match status" value="1"/>
</dbReference>
<dbReference type="InterPro" id="IPR026960">
    <property type="entry name" value="RVT-Znf"/>
</dbReference>
<dbReference type="Proteomes" id="UP000825729">
    <property type="component" value="Unassembled WGS sequence"/>
</dbReference>
<evidence type="ECO:0000259" key="1">
    <source>
        <dbReference type="Pfam" id="PF13966"/>
    </source>
</evidence>
<reference evidence="2 3" key="1">
    <citation type="submission" date="2021-07" db="EMBL/GenBank/DDBJ databases">
        <title>The Aristolochia fimbriata genome: insights into angiosperm evolution, floral development and chemical biosynthesis.</title>
        <authorList>
            <person name="Jiao Y."/>
        </authorList>
    </citation>
    <scope>NUCLEOTIDE SEQUENCE [LARGE SCALE GENOMIC DNA]</scope>
    <source>
        <strain evidence="2">IBCAS-2021</strain>
        <tissue evidence="2">Leaf</tissue>
    </source>
</reference>
<dbReference type="Pfam" id="PF13966">
    <property type="entry name" value="zf-RVT"/>
    <property type="match status" value="1"/>
</dbReference>
<dbReference type="AlphaFoldDB" id="A0AAV7E3N1"/>